<organism evidence="6 7">
    <name type="scientific">Hominilimicola fabiformis</name>
    <dbReference type="NCBI Taxonomy" id="2885356"/>
    <lineage>
        <taxon>Bacteria</taxon>
        <taxon>Bacillati</taxon>
        <taxon>Bacillota</taxon>
        <taxon>Clostridia</taxon>
        <taxon>Eubacteriales</taxon>
        <taxon>Oscillospiraceae</taxon>
        <taxon>Hominilimicola</taxon>
    </lineage>
</organism>
<sequence>MGNKMKKLICALLASAMLVGSVGVVGFADEDTNAETVVTTSAEATEKPADAEATEAPAGAEATEAPAVTEAPVATVAPTTSGSSYDNDSYYDKALSLCSALGIITGYEDGSVKPDSKVTRAEMASIVLRMLDLTSTSTYQNGFTDVTSSHWAADQIQTALEANIISGMGDGTFVPDGEVTYAQVCVMLVNAMNYQDDAEYYGGYPNGYIKVAGMSDLEITKNAPGAADVASDRGVVIKMVYNALLGQYKEINGYENGAPTYKANGTLAKAKFDVIDKKGVLTATSKTSVSSTDVQDGQIEIVSDEDDEAKLFDCDLTGLEDYLAQKITYYYKENSGLTPKVLAVTYDASKTTTFKADADDIQTVEGFDTDEGKFKIDGVSKKKNCAGASIVYNGKIISKSQLAELGESINDLLLPEKGNIRLVDSDKDDVFDVVFVDSYETMVVSSATDERIVGKVADDDNFGDTKALTIKLDDSEDRTISVTKAGNEIRLRNLKKNDVATIRRSLDDTVVDVVVTGESFTGSASGISKKVDKSYATINGTKYDVANVAVGDLVSGTQSTFYTDMFGRIAYIESAGGSVLQSGEKYGWIMNGYDAEDGSGYIIEMMTQDGKSAEYKLGSSVDYWAPTATAATTLSSKEEAKSTISALVSANSFMKLSSDANVAIRLVKYKVNSSGNITRLYCAVNAKTVSDDKALRINPTNLKSTAVVSGLVGGYKIGDGIVEMSVPKTAADMKNADNYKVGTVNSGSYVVRENGSSRDFVVGQFENTNVPTILINFTSSADALAAVKDIDTAANNPTMVVNEIETGVDDDDNTVYTINGYFNGAEVSLTTTKNAVLGKLNNKGKNNGIIADQGGSKFYSTTDIWNAQSGAKLTDYLSEGDYILYDGGDRIVLVLDADDVYKQVYEGKTVADALPFGAYNQFIARNMMVYGAVLSSDLDDEAKVEIDASALNTLQFDSSKLMDTIEINIKTGKASIDTDGSEISDLEPYDSETKTGDYAIARFCDKGALQEIVIYRFVN</sequence>
<feature type="domain" description="SLH" evidence="5">
    <location>
        <begin position="78"/>
        <end position="137"/>
    </location>
</feature>
<dbReference type="PROSITE" id="PS51272">
    <property type="entry name" value="SLH"/>
    <property type="match status" value="2"/>
</dbReference>
<keyword evidence="3" id="KW-0732">Signal</keyword>
<comment type="caution">
    <text evidence="6">The sequence shown here is derived from an EMBL/GenBank/DDBJ whole genome shotgun (WGS) entry which is preliminary data.</text>
</comment>
<evidence type="ECO:0000256" key="1">
    <source>
        <dbReference type="ARBA" id="ARBA00022737"/>
    </source>
</evidence>
<evidence type="ECO:0000313" key="6">
    <source>
        <dbReference type="EMBL" id="MCC2211605.1"/>
    </source>
</evidence>
<feature type="chain" id="PRO_5042240609" evidence="3">
    <location>
        <begin position="29"/>
        <end position="1019"/>
    </location>
</feature>
<feature type="domain" description="Cyclic nucleotide-binding" evidence="4">
    <location>
        <begin position="397"/>
        <end position="482"/>
    </location>
</feature>
<dbReference type="EMBL" id="JAJEQM010000020">
    <property type="protein sequence ID" value="MCC2211605.1"/>
    <property type="molecule type" value="Genomic_DNA"/>
</dbReference>
<dbReference type="Pfam" id="PF00395">
    <property type="entry name" value="SLH"/>
    <property type="match status" value="2"/>
</dbReference>
<gene>
    <name evidence="6" type="ORF">LKE05_12525</name>
</gene>
<name>A0AAE3E1P9_9FIRM</name>
<evidence type="ECO:0000259" key="4">
    <source>
        <dbReference type="PROSITE" id="PS50042"/>
    </source>
</evidence>
<dbReference type="Proteomes" id="UP001198242">
    <property type="component" value="Unassembled WGS sequence"/>
</dbReference>
<protein>
    <submittedName>
        <fullName evidence="6">S-layer homology domain-containing protein</fullName>
    </submittedName>
</protein>
<dbReference type="InterPro" id="IPR001119">
    <property type="entry name" value="SLH_dom"/>
</dbReference>
<evidence type="ECO:0000256" key="3">
    <source>
        <dbReference type="SAM" id="SignalP"/>
    </source>
</evidence>
<dbReference type="RefSeq" id="WP_147515204.1">
    <property type="nucleotide sequence ID" value="NZ_JAJEQM010000020.1"/>
</dbReference>
<dbReference type="PANTHER" id="PTHR43308">
    <property type="entry name" value="OUTER MEMBRANE PROTEIN ALPHA-RELATED"/>
    <property type="match status" value="1"/>
</dbReference>
<keyword evidence="7" id="KW-1185">Reference proteome</keyword>
<dbReference type="AlphaFoldDB" id="A0AAE3E1P9"/>
<dbReference type="PROSITE" id="PS50042">
    <property type="entry name" value="CNMP_BINDING_3"/>
    <property type="match status" value="1"/>
</dbReference>
<dbReference type="InterPro" id="IPR000595">
    <property type="entry name" value="cNMP-bd_dom"/>
</dbReference>
<accession>A0AAE3E1P9</accession>
<evidence type="ECO:0000313" key="7">
    <source>
        <dbReference type="Proteomes" id="UP001198242"/>
    </source>
</evidence>
<dbReference type="InterPro" id="IPR051465">
    <property type="entry name" value="Cell_Envelope_Struct_Comp"/>
</dbReference>
<evidence type="ECO:0000259" key="5">
    <source>
        <dbReference type="PROSITE" id="PS51272"/>
    </source>
</evidence>
<feature type="domain" description="SLH" evidence="5">
    <location>
        <begin position="139"/>
        <end position="202"/>
    </location>
</feature>
<proteinExistence type="predicted"/>
<feature type="compositionally biased region" description="Low complexity" evidence="2">
    <location>
        <begin position="54"/>
        <end position="70"/>
    </location>
</feature>
<evidence type="ECO:0000256" key="2">
    <source>
        <dbReference type="SAM" id="MobiDB-lite"/>
    </source>
</evidence>
<keyword evidence="1" id="KW-0677">Repeat</keyword>
<reference evidence="6 7" key="1">
    <citation type="submission" date="2021-10" db="EMBL/GenBank/DDBJ databases">
        <title>Anaerobic single-cell dispensing facilitates the cultivation of human gut bacteria.</title>
        <authorList>
            <person name="Afrizal A."/>
        </authorList>
    </citation>
    <scope>NUCLEOTIDE SEQUENCE [LARGE SCALE GENOMIC DNA]</scope>
    <source>
        <strain evidence="6 7">CLA-AA-H232</strain>
    </source>
</reference>
<feature type="region of interest" description="Disordered" evidence="2">
    <location>
        <begin position="39"/>
        <end position="70"/>
    </location>
</feature>
<feature type="signal peptide" evidence="3">
    <location>
        <begin position="1"/>
        <end position="28"/>
    </location>
</feature>